<comment type="caution">
    <text evidence="8">The sequence shown here is derived from an EMBL/GenBank/DDBJ whole genome shotgun (WGS) entry which is preliminary data.</text>
</comment>
<dbReference type="InterPro" id="IPR000631">
    <property type="entry name" value="CARKD"/>
</dbReference>
<keyword evidence="5 6" id="KW-0456">Lyase</keyword>
<dbReference type="EMBL" id="BSUO01000001">
    <property type="protein sequence ID" value="GMA42243.1"/>
    <property type="molecule type" value="Genomic_DNA"/>
</dbReference>
<comment type="function">
    <text evidence="6">Catalyzes the dehydration of the S-form of NAD(P)HX at the expense of ADP, which is converted to AMP. Together with NAD(P)HX epimerase, which catalyzes the epimerization of the S- and R-forms, the enzyme allows the repair of both epimers of NAD(P)HX, a damaged form of NAD(P)H that is a result of enzymatic or heat-dependent hydration.</text>
</comment>
<organism evidence="8 9">
    <name type="scientific">Mobilicoccus caccae</name>
    <dbReference type="NCBI Taxonomy" id="1859295"/>
    <lineage>
        <taxon>Bacteria</taxon>
        <taxon>Bacillati</taxon>
        <taxon>Actinomycetota</taxon>
        <taxon>Actinomycetes</taxon>
        <taxon>Micrococcales</taxon>
        <taxon>Dermatophilaceae</taxon>
        <taxon>Mobilicoccus</taxon>
    </lineage>
</organism>
<comment type="cofactor">
    <cofactor evidence="6">
        <name>Mg(2+)</name>
        <dbReference type="ChEBI" id="CHEBI:18420"/>
    </cofactor>
</comment>
<dbReference type="HAMAP" id="MF_01965">
    <property type="entry name" value="NADHX_dehydratase"/>
    <property type="match status" value="1"/>
</dbReference>
<keyword evidence="9" id="KW-1185">Reference proteome</keyword>
<evidence type="ECO:0000259" key="7">
    <source>
        <dbReference type="PROSITE" id="PS51383"/>
    </source>
</evidence>
<evidence type="ECO:0000313" key="9">
    <source>
        <dbReference type="Proteomes" id="UP001157126"/>
    </source>
</evidence>
<keyword evidence="2 6" id="KW-0067">ATP-binding</keyword>
<sequence>MNAALPAETVTTSAALRAWPLPSVDGSKEARGRLLVVGGARSTPGAVLLAAEAGMRAGAGKLQVATVGSTAVPLALALPEAGVAGLEETEAGEIALAAAEQIVELAQDCDAVLLGPGMSDPALASSLLERVIPTLETTVVLDALGMAYLTDNLDGVAHVDGRCVLSPNLGEMARTLGMDDCSDDPPRHIVDLARRTGAVVVSGTSSTWVSDPAGESLWRDDSGGPGLGASGAGDVKAGVIAGLCVRRAEPMQAGVWAAYSHGRAGERLAARVGPTGFLARELLDEIPRVLVELSN</sequence>
<dbReference type="RefSeq" id="WP_284305684.1">
    <property type="nucleotide sequence ID" value="NZ_BSUO01000001.1"/>
</dbReference>
<dbReference type="EC" id="4.2.1.136" evidence="6"/>
<evidence type="ECO:0000313" key="8">
    <source>
        <dbReference type="EMBL" id="GMA42243.1"/>
    </source>
</evidence>
<dbReference type="Gene3D" id="3.40.1190.20">
    <property type="match status" value="1"/>
</dbReference>
<evidence type="ECO:0000256" key="2">
    <source>
        <dbReference type="ARBA" id="ARBA00022840"/>
    </source>
</evidence>
<comment type="catalytic activity">
    <reaction evidence="6">
        <text>(6S)-NADHX + ADP = AMP + phosphate + NADH + H(+)</text>
        <dbReference type="Rhea" id="RHEA:32223"/>
        <dbReference type="ChEBI" id="CHEBI:15378"/>
        <dbReference type="ChEBI" id="CHEBI:43474"/>
        <dbReference type="ChEBI" id="CHEBI:57945"/>
        <dbReference type="ChEBI" id="CHEBI:64074"/>
        <dbReference type="ChEBI" id="CHEBI:456215"/>
        <dbReference type="ChEBI" id="CHEBI:456216"/>
        <dbReference type="EC" id="4.2.1.136"/>
    </reaction>
</comment>
<proteinExistence type="inferred from homology"/>
<evidence type="ECO:0000256" key="5">
    <source>
        <dbReference type="ARBA" id="ARBA00023239"/>
    </source>
</evidence>
<reference evidence="9" key="1">
    <citation type="journal article" date="2019" name="Int. J. Syst. Evol. Microbiol.">
        <title>The Global Catalogue of Microorganisms (GCM) 10K type strain sequencing project: providing services to taxonomists for standard genome sequencing and annotation.</title>
        <authorList>
            <consortium name="The Broad Institute Genomics Platform"/>
            <consortium name="The Broad Institute Genome Sequencing Center for Infectious Disease"/>
            <person name="Wu L."/>
            <person name="Ma J."/>
        </authorList>
    </citation>
    <scope>NUCLEOTIDE SEQUENCE [LARGE SCALE GENOMIC DNA]</scope>
    <source>
        <strain evidence="9">NBRC 113072</strain>
    </source>
</reference>
<dbReference type="InterPro" id="IPR029056">
    <property type="entry name" value="Ribokinase-like"/>
</dbReference>
<comment type="caution">
    <text evidence="6">Lacks conserved residue(s) required for the propagation of feature annotation.</text>
</comment>
<protein>
    <recommendedName>
        <fullName evidence="6">ADP-dependent (S)-NAD(P)H-hydrate dehydratase</fullName>
        <ecNumber evidence="6">4.2.1.136</ecNumber>
    </recommendedName>
    <alternativeName>
        <fullName evidence="6">ADP-dependent NAD(P)HX dehydratase</fullName>
    </alternativeName>
</protein>
<dbReference type="CDD" id="cd01171">
    <property type="entry name" value="YXKO-related"/>
    <property type="match status" value="1"/>
</dbReference>
<feature type="binding site" evidence="6">
    <location>
        <position position="117"/>
    </location>
    <ligand>
        <name>(6S)-NADPHX</name>
        <dbReference type="ChEBI" id="CHEBI:64076"/>
    </ligand>
</feature>
<evidence type="ECO:0000256" key="1">
    <source>
        <dbReference type="ARBA" id="ARBA00022741"/>
    </source>
</evidence>
<dbReference type="Pfam" id="PF01256">
    <property type="entry name" value="Carb_kinase"/>
    <property type="match status" value="1"/>
</dbReference>
<dbReference type="PANTHER" id="PTHR12592">
    <property type="entry name" value="ATP-DEPENDENT (S)-NAD(P)H-HYDRATE DEHYDRATASE FAMILY MEMBER"/>
    <property type="match status" value="1"/>
</dbReference>
<feature type="binding site" evidence="6">
    <location>
        <position position="234"/>
    </location>
    <ligand>
        <name>(6S)-NADPHX</name>
        <dbReference type="ChEBI" id="CHEBI:64076"/>
    </ligand>
</feature>
<comment type="similarity">
    <text evidence="6">Belongs to the NnrD/CARKD family.</text>
</comment>
<dbReference type="PANTHER" id="PTHR12592:SF0">
    <property type="entry name" value="ATP-DEPENDENT (S)-NAD(P)H-HYDRATE DEHYDRATASE"/>
    <property type="match status" value="1"/>
</dbReference>
<dbReference type="PROSITE" id="PS51383">
    <property type="entry name" value="YJEF_C_3"/>
    <property type="match status" value="1"/>
</dbReference>
<feature type="binding site" evidence="6">
    <location>
        <position position="233"/>
    </location>
    <ligand>
        <name>AMP</name>
        <dbReference type="ChEBI" id="CHEBI:456215"/>
    </ligand>
</feature>
<feature type="domain" description="YjeF C-terminal" evidence="7">
    <location>
        <begin position="11"/>
        <end position="293"/>
    </location>
</feature>
<gene>
    <name evidence="6 8" type="primary">nnrD</name>
    <name evidence="8" type="ORF">GCM10025883_42880</name>
</gene>
<evidence type="ECO:0000256" key="4">
    <source>
        <dbReference type="ARBA" id="ARBA00023027"/>
    </source>
</evidence>
<evidence type="ECO:0000256" key="6">
    <source>
        <dbReference type="HAMAP-Rule" id="MF_01965"/>
    </source>
</evidence>
<keyword evidence="3 6" id="KW-0521">NADP</keyword>
<evidence type="ECO:0000256" key="3">
    <source>
        <dbReference type="ARBA" id="ARBA00022857"/>
    </source>
</evidence>
<dbReference type="SUPFAM" id="SSF53613">
    <property type="entry name" value="Ribokinase-like"/>
    <property type="match status" value="1"/>
</dbReference>
<comment type="catalytic activity">
    <reaction evidence="6">
        <text>(6S)-NADPHX + ADP = AMP + phosphate + NADPH + H(+)</text>
        <dbReference type="Rhea" id="RHEA:32235"/>
        <dbReference type="ChEBI" id="CHEBI:15378"/>
        <dbReference type="ChEBI" id="CHEBI:43474"/>
        <dbReference type="ChEBI" id="CHEBI:57783"/>
        <dbReference type="ChEBI" id="CHEBI:64076"/>
        <dbReference type="ChEBI" id="CHEBI:456215"/>
        <dbReference type="ChEBI" id="CHEBI:456216"/>
        <dbReference type="EC" id="4.2.1.136"/>
    </reaction>
</comment>
<feature type="binding site" evidence="6">
    <location>
        <position position="46"/>
    </location>
    <ligand>
        <name>(6S)-NADPHX</name>
        <dbReference type="ChEBI" id="CHEBI:64076"/>
    </ligand>
</feature>
<comment type="subunit">
    <text evidence="6">Homotetramer.</text>
</comment>
<name>A0ABQ6IZW0_9MICO</name>
<dbReference type="Proteomes" id="UP001157126">
    <property type="component" value="Unassembled WGS sequence"/>
</dbReference>
<keyword evidence="1 6" id="KW-0547">Nucleotide-binding</keyword>
<keyword evidence="4 6" id="KW-0520">NAD</keyword>
<dbReference type="NCBIfam" id="TIGR00196">
    <property type="entry name" value="yjeF_cterm"/>
    <property type="match status" value="1"/>
</dbReference>
<accession>A0ABQ6IZW0</accession>